<evidence type="ECO:0000256" key="1">
    <source>
        <dbReference type="SAM" id="MobiDB-lite"/>
    </source>
</evidence>
<feature type="region of interest" description="Disordered" evidence="1">
    <location>
        <begin position="81"/>
        <end position="102"/>
    </location>
</feature>
<evidence type="ECO:0000313" key="2">
    <source>
        <dbReference type="EMBL" id="MBK1666676.1"/>
    </source>
</evidence>
<keyword evidence="3" id="KW-1185">Reference proteome</keyword>
<name>A0ABS1D8D7_9PROT</name>
<comment type="caution">
    <text evidence="2">The sequence shown here is derived from an EMBL/GenBank/DDBJ whole genome shotgun (WGS) entry which is preliminary data.</text>
</comment>
<protein>
    <submittedName>
        <fullName evidence="2">Uncharacterized protein</fullName>
    </submittedName>
</protein>
<proteinExistence type="predicted"/>
<accession>A0ABS1D8D7</accession>
<reference evidence="2 3" key="1">
    <citation type="journal article" date="2020" name="Microorganisms">
        <title>Osmotic Adaptation and Compatible Solute Biosynthesis of Phototrophic Bacteria as Revealed from Genome Analyses.</title>
        <authorList>
            <person name="Imhoff J.F."/>
            <person name="Rahn T."/>
            <person name="Kunzel S."/>
            <person name="Keller A."/>
            <person name="Neulinger S.C."/>
        </authorList>
    </citation>
    <scope>NUCLEOTIDE SEQUENCE [LARGE SCALE GENOMIC DNA]</scope>
    <source>
        <strain evidence="2 3">DSM 9895</strain>
    </source>
</reference>
<dbReference type="EMBL" id="NRRL01000001">
    <property type="protein sequence ID" value="MBK1666676.1"/>
    <property type="molecule type" value="Genomic_DNA"/>
</dbReference>
<evidence type="ECO:0000313" key="3">
    <source>
        <dbReference type="Proteomes" id="UP001296873"/>
    </source>
</evidence>
<dbReference type="Proteomes" id="UP001296873">
    <property type="component" value="Unassembled WGS sequence"/>
</dbReference>
<sequence>MLPEPIPQEIAEFSTRLSCAMELMNMAADPTRDWLMEAVRGRDDHDRRIKARECEQRSSIKSNLGVKEELARISAYLEPAPEASSPNARCENHGVPISAANA</sequence>
<gene>
    <name evidence="2" type="ORF">CKO28_01280</name>
</gene>
<organism evidence="2 3">
    <name type="scientific">Rhodovibrio sodomensis</name>
    <dbReference type="NCBI Taxonomy" id="1088"/>
    <lineage>
        <taxon>Bacteria</taxon>
        <taxon>Pseudomonadati</taxon>
        <taxon>Pseudomonadota</taxon>
        <taxon>Alphaproteobacteria</taxon>
        <taxon>Rhodospirillales</taxon>
        <taxon>Rhodovibrionaceae</taxon>
        <taxon>Rhodovibrio</taxon>
    </lineage>
</organism>